<reference evidence="8 9" key="1">
    <citation type="submission" date="2024-11" db="EMBL/GenBank/DDBJ databases">
        <title>Chromosome-level genome assembly of the freshwater bivalve Anodonta woodiana.</title>
        <authorList>
            <person name="Chen X."/>
        </authorList>
    </citation>
    <scope>NUCLEOTIDE SEQUENCE [LARGE SCALE GENOMIC DNA]</scope>
    <source>
        <strain evidence="8">MN2024</strain>
        <tissue evidence="8">Gills</tissue>
    </source>
</reference>
<feature type="transmembrane region" description="Helical" evidence="6">
    <location>
        <begin position="191"/>
        <end position="214"/>
    </location>
</feature>
<dbReference type="PANTHER" id="PTHR16932">
    <property type="entry name" value="INTERFERON ALPHA-INDUCIBLE PROTEIN 27"/>
    <property type="match status" value="1"/>
</dbReference>
<evidence type="ECO:0000313" key="8">
    <source>
        <dbReference type="EMBL" id="KAL3832041.1"/>
    </source>
</evidence>
<keyword evidence="3 6" id="KW-0812">Transmembrane</keyword>
<dbReference type="InterPro" id="IPR038213">
    <property type="entry name" value="IFI6/IFI27-like_sf"/>
</dbReference>
<dbReference type="AlphaFoldDB" id="A0ABD3T555"/>
<evidence type="ECO:0000256" key="3">
    <source>
        <dbReference type="ARBA" id="ARBA00022692"/>
    </source>
</evidence>
<dbReference type="Pfam" id="PF06140">
    <property type="entry name" value="Ifi-6-16"/>
    <property type="match status" value="1"/>
</dbReference>
<accession>A0ABD3T555</accession>
<gene>
    <name evidence="8" type="ORF">ACJMK2_023720</name>
</gene>
<protein>
    <recommendedName>
        <fullName evidence="7">PARP catalytic domain-containing protein</fullName>
    </recommendedName>
</protein>
<dbReference type="SUPFAM" id="SSF56399">
    <property type="entry name" value="ADP-ribosylation"/>
    <property type="match status" value="1"/>
</dbReference>
<keyword evidence="4 6" id="KW-1133">Transmembrane helix</keyword>
<organism evidence="8 9">
    <name type="scientific">Sinanodonta woodiana</name>
    <name type="common">Chinese pond mussel</name>
    <name type="synonym">Anodonta woodiana</name>
    <dbReference type="NCBI Taxonomy" id="1069815"/>
    <lineage>
        <taxon>Eukaryota</taxon>
        <taxon>Metazoa</taxon>
        <taxon>Spiralia</taxon>
        <taxon>Lophotrochozoa</taxon>
        <taxon>Mollusca</taxon>
        <taxon>Bivalvia</taxon>
        <taxon>Autobranchia</taxon>
        <taxon>Heteroconchia</taxon>
        <taxon>Palaeoheterodonta</taxon>
        <taxon>Unionida</taxon>
        <taxon>Unionoidea</taxon>
        <taxon>Unionidae</taxon>
        <taxon>Unioninae</taxon>
        <taxon>Sinanodonta</taxon>
    </lineage>
</organism>
<comment type="similarity">
    <text evidence="2">Belongs to the IFI6/IFI27 family.</text>
</comment>
<dbReference type="Gene3D" id="3.90.228.10">
    <property type="match status" value="1"/>
</dbReference>
<name>A0ABD3T555_SINWO</name>
<dbReference type="Proteomes" id="UP001634394">
    <property type="component" value="Unassembled WGS sequence"/>
</dbReference>
<evidence type="ECO:0000259" key="7">
    <source>
        <dbReference type="Pfam" id="PF00644"/>
    </source>
</evidence>
<dbReference type="PANTHER" id="PTHR16932:SF18">
    <property type="entry name" value="INTERFERON, ALPHA-INDUCIBLE PROTEIN 27-LIKE 2"/>
    <property type="match status" value="1"/>
</dbReference>
<evidence type="ECO:0000313" key="9">
    <source>
        <dbReference type="Proteomes" id="UP001634394"/>
    </source>
</evidence>
<keyword evidence="9" id="KW-1185">Reference proteome</keyword>
<keyword evidence="5 6" id="KW-0472">Membrane</keyword>
<comment type="subcellular location">
    <subcellularLocation>
        <location evidence="1">Membrane</location>
        <topology evidence="1">Multi-pass membrane protein</topology>
    </subcellularLocation>
</comment>
<feature type="transmembrane region" description="Helical" evidence="6">
    <location>
        <begin position="264"/>
        <end position="281"/>
    </location>
</feature>
<proteinExistence type="inferred from homology"/>
<sequence>MSTATPPTPYVLVQLQSGEPEYENILQEFVKDNIKVTKIERLENTRLSDSFKSEQDEMTNHTPDFNLNIRRLYHCTCIEKSTICEEGIGQTMSSAGDFGIGFYFSDSPIKCLHYSEFANHPERAVILRCLVILGDSTGSQSGFNQYVVHENRLVKVEYIITIAVNEETIESMRSIQAGQTSKASISKAWKYVAVGLGVGVVGFIATPLIVVGALGTVGFTAGGVAAGSVAAAVQATIGNVAAGSAFAMAQSAAATGVVSVGTQLAGGTIFGAASAAVMKLFKRKTHRQMCHKKND</sequence>
<dbReference type="EMBL" id="JBJQND010000019">
    <property type="protein sequence ID" value="KAL3832040.1"/>
    <property type="molecule type" value="Genomic_DNA"/>
</dbReference>
<dbReference type="Pfam" id="PF00644">
    <property type="entry name" value="PARP"/>
    <property type="match status" value="1"/>
</dbReference>
<evidence type="ECO:0000256" key="1">
    <source>
        <dbReference type="ARBA" id="ARBA00004141"/>
    </source>
</evidence>
<evidence type="ECO:0000256" key="5">
    <source>
        <dbReference type="ARBA" id="ARBA00023136"/>
    </source>
</evidence>
<dbReference type="InterPro" id="IPR012317">
    <property type="entry name" value="Poly(ADP-ribose)pol_cat_dom"/>
</dbReference>
<evidence type="ECO:0000256" key="2">
    <source>
        <dbReference type="ARBA" id="ARBA00007262"/>
    </source>
</evidence>
<dbReference type="Gene3D" id="6.10.110.10">
    <property type="match status" value="1"/>
</dbReference>
<evidence type="ECO:0000256" key="4">
    <source>
        <dbReference type="ARBA" id="ARBA00022989"/>
    </source>
</evidence>
<evidence type="ECO:0000256" key="6">
    <source>
        <dbReference type="SAM" id="Phobius"/>
    </source>
</evidence>
<dbReference type="EMBL" id="JBJQND010000019">
    <property type="protein sequence ID" value="KAL3832041.1"/>
    <property type="molecule type" value="Genomic_DNA"/>
</dbReference>
<feature type="domain" description="PARP catalytic" evidence="7">
    <location>
        <begin position="33"/>
        <end position="135"/>
    </location>
</feature>
<dbReference type="InterPro" id="IPR009311">
    <property type="entry name" value="IFI6/IFI27-like"/>
</dbReference>
<comment type="caution">
    <text evidence="8">The sequence shown here is derived from an EMBL/GenBank/DDBJ whole genome shotgun (WGS) entry which is preliminary data.</text>
</comment>
<dbReference type="GO" id="GO:0016020">
    <property type="term" value="C:membrane"/>
    <property type="evidence" value="ECO:0007669"/>
    <property type="project" value="UniProtKB-SubCell"/>
</dbReference>